<dbReference type="Gene3D" id="1.20.1050.10">
    <property type="match status" value="1"/>
</dbReference>
<dbReference type="PROSITE" id="PS50405">
    <property type="entry name" value="GST_CTER"/>
    <property type="match status" value="1"/>
</dbReference>
<dbReference type="InterPro" id="IPR036249">
    <property type="entry name" value="Thioredoxin-like_sf"/>
</dbReference>
<dbReference type="GO" id="GO:0005741">
    <property type="term" value="C:mitochondrial outer membrane"/>
    <property type="evidence" value="ECO:0007669"/>
    <property type="project" value="TreeGrafter"/>
</dbReference>
<dbReference type="PANTHER" id="PTHR44188:SF1">
    <property type="entry name" value="GDAP1, ISOFORM A"/>
    <property type="match status" value="1"/>
</dbReference>
<dbReference type="EMBL" id="GEBQ01017302">
    <property type="protein sequence ID" value="JAT22675.1"/>
    <property type="molecule type" value="Transcribed_RNA"/>
</dbReference>
<reference evidence="5" key="1">
    <citation type="submission" date="2015-11" db="EMBL/GenBank/DDBJ databases">
        <title>De novo transcriptome assembly of four potential Pierce s Disease insect vectors from Arizona vineyards.</title>
        <authorList>
            <person name="Tassone E.E."/>
        </authorList>
    </citation>
    <scope>NUCLEOTIDE SEQUENCE</scope>
</reference>
<accession>A0A1B6LG57</accession>
<feature type="domain" description="GST C-terminal" evidence="4">
    <location>
        <begin position="208"/>
        <end position="353"/>
    </location>
</feature>
<gene>
    <name evidence="5" type="ORF">g.23050</name>
</gene>
<name>A0A1B6LG57_9HEMI</name>
<dbReference type="PROSITE" id="PS50404">
    <property type="entry name" value="GST_NTER"/>
    <property type="match status" value="1"/>
</dbReference>
<evidence type="ECO:0000259" key="3">
    <source>
        <dbReference type="PROSITE" id="PS50404"/>
    </source>
</evidence>
<evidence type="ECO:0000259" key="4">
    <source>
        <dbReference type="PROSITE" id="PS50405"/>
    </source>
</evidence>
<dbReference type="AlphaFoldDB" id="A0A1B6LG57"/>
<comment type="similarity">
    <text evidence="1">Belongs to the GST superfamily.</text>
</comment>
<evidence type="ECO:0000313" key="5">
    <source>
        <dbReference type="EMBL" id="JAT22675.1"/>
    </source>
</evidence>
<keyword evidence="2" id="KW-1133">Transmembrane helix</keyword>
<sequence>MFFSRVANVLLNRLCSLKTGQCLCLGYVYNFSFSSSISNSNLQDRNLNSNYHTDVKVMAAAGSDAVSALKEQDKGNGLLLYLNNYSFYAQKVIMALLEKRLPFKSQVVNIAKGEQYQPWFLDINPRGEVPVLKDGVKVIPDSARIIDYLEDNFSNGDTRLIPLDQGPEIRQRVLHFRNLLDPIPANVITVGSFLHPKFVGTPKAPFISPVRKALLAGEEKNVANLRKLAETHPNIKRILLEKAEVQEKKHQLVMDEASFVKLLDQVDTALQEVEKELASRDENDPKWLCSERFTVADISLTILLDRLYLLGLETRYWSDGKKPGIARYYARVRQRDTYKQTVPSQMTHLRTFLEMQSGLVIGTVIFTAIAVIIGGFLFLKKK</sequence>
<dbReference type="GO" id="GO:0000266">
    <property type="term" value="P:mitochondrial fission"/>
    <property type="evidence" value="ECO:0007669"/>
    <property type="project" value="TreeGrafter"/>
</dbReference>
<dbReference type="CDD" id="cd00570">
    <property type="entry name" value="GST_N_family"/>
    <property type="match status" value="1"/>
</dbReference>
<feature type="transmembrane region" description="Helical" evidence="2">
    <location>
        <begin position="359"/>
        <end position="379"/>
    </location>
</feature>
<evidence type="ECO:0000256" key="2">
    <source>
        <dbReference type="SAM" id="Phobius"/>
    </source>
</evidence>
<organism evidence="5">
    <name type="scientific">Graphocephala atropunctata</name>
    <dbReference type="NCBI Taxonomy" id="36148"/>
    <lineage>
        <taxon>Eukaryota</taxon>
        <taxon>Metazoa</taxon>
        <taxon>Ecdysozoa</taxon>
        <taxon>Arthropoda</taxon>
        <taxon>Hexapoda</taxon>
        <taxon>Insecta</taxon>
        <taxon>Pterygota</taxon>
        <taxon>Neoptera</taxon>
        <taxon>Paraneoptera</taxon>
        <taxon>Hemiptera</taxon>
        <taxon>Auchenorrhyncha</taxon>
        <taxon>Membracoidea</taxon>
        <taxon>Cicadellidae</taxon>
        <taxon>Cicadellinae</taxon>
        <taxon>Cicadellini</taxon>
        <taxon>Graphocephala</taxon>
    </lineage>
</organism>
<keyword evidence="2" id="KW-0472">Membrane</keyword>
<keyword evidence="2" id="KW-0812">Transmembrane</keyword>
<dbReference type="Gene3D" id="3.40.30.10">
    <property type="entry name" value="Glutaredoxin"/>
    <property type="match status" value="1"/>
</dbReference>
<dbReference type="InterPro" id="IPR004046">
    <property type="entry name" value="GST_C"/>
</dbReference>
<dbReference type="SUPFAM" id="SSF52833">
    <property type="entry name" value="Thioredoxin-like"/>
    <property type="match status" value="1"/>
</dbReference>
<dbReference type="InterPro" id="IPR010987">
    <property type="entry name" value="Glutathione-S-Trfase_C-like"/>
</dbReference>
<evidence type="ECO:0000256" key="1">
    <source>
        <dbReference type="ARBA" id="ARBA00007409"/>
    </source>
</evidence>
<protein>
    <recommendedName>
        <fullName evidence="6">GST N-terminal domain-containing protein</fullName>
    </recommendedName>
</protein>
<dbReference type="Pfam" id="PF13409">
    <property type="entry name" value="GST_N_2"/>
    <property type="match status" value="1"/>
</dbReference>
<dbReference type="InterPro" id="IPR004045">
    <property type="entry name" value="Glutathione_S-Trfase_N"/>
</dbReference>
<dbReference type="PANTHER" id="PTHR44188">
    <property type="entry name" value="GDAP1, ISOFORM A"/>
    <property type="match status" value="1"/>
</dbReference>
<dbReference type="SUPFAM" id="SSF47616">
    <property type="entry name" value="GST C-terminal domain-like"/>
    <property type="match status" value="1"/>
</dbReference>
<feature type="domain" description="GST N-terminal" evidence="3">
    <location>
        <begin position="76"/>
        <end position="157"/>
    </location>
</feature>
<dbReference type="Pfam" id="PF00043">
    <property type="entry name" value="GST_C"/>
    <property type="match status" value="1"/>
</dbReference>
<dbReference type="GO" id="GO:0008053">
    <property type="term" value="P:mitochondrial fusion"/>
    <property type="evidence" value="ECO:0007669"/>
    <property type="project" value="TreeGrafter"/>
</dbReference>
<dbReference type="GO" id="GO:0006626">
    <property type="term" value="P:protein targeting to mitochondrion"/>
    <property type="evidence" value="ECO:0007669"/>
    <property type="project" value="TreeGrafter"/>
</dbReference>
<dbReference type="InterPro" id="IPR036282">
    <property type="entry name" value="Glutathione-S-Trfase_C_sf"/>
</dbReference>
<proteinExistence type="inferred from homology"/>
<evidence type="ECO:0008006" key="6">
    <source>
        <dbReference type="Google" id="ProtNLM"/>
    </source>
</evidence>